<keyword evidence="14" id="KW-1185">Reference proteome</keyword>
<evidence type="ECO:0000256" key="9">
    <source>
        <dbReference type="HAMAP-Rule" id="MF_00920"/>
    </source>
</evidence>
<comment type="similarity">
    <text evidence="9">Belongs to the GTP-binding SRP family. FtsY subfamily.</text>
</comment>
<evidence type="ECO:0000256" key="10">
    <source>
        <dbReference type="SAM" id="MobiDB-lite"/>
    </source>
</evidence>
<dbReference type="SUPFAM" id="SSF52540">
    <property type="entry name" value="P-loop containing nucleoside triphosphate hydrolases"/>
    <property type="match status" value="1"/>
</dbReference>
<feature type="compositionally biased region" description="Basic and acidic residues" evidence="10">
    <location>
        <begin position="50"/>
        <end position="67"/>
    </location>
</feature>
<keyword evidence="11" id="KW-1133">Transmembrane helix</keyword>
<dbReference type="InterPro" id="IPR003593">
    <property type="entry name" value="AAA+_ATPase"/>
</dbReference>
<comment type="subcellular location">
    <subcellularLocation>
        <location evidence="9">Cell membrane</location>
        <topology evidence="9">Peripheral membrane protein</topology>
        <orientation evidence="9">Cytoplasmic side</orientation>
    </subcellularLocation>
    <subcellularLocation>
        <location evidence="9">Cytoplasm</location>
    </subcellularLocation>
</comment>
<dbReference type="InterPro" id="IPR027417">
    <property type="entry name" value="P-loop_NTPase"/>
</dbReference>
<dbReference type="InterPro" id="IPR036225">
    <property type="entry name" value="SRP/SRP_N"/>
</dbReference>
<keyword evidence="1 9" id="KW-1003">Cell membrane</keyword>
<proteinExistence type="inferred from homology"/>
<dbReference type="SMART" id="SM00962">
    <property type="entry name" value="SRP54"/>
    <property type="match status" value="1"/>
</dbReference>
<evidence type="ECO:0000256" key="7">
    <source>
        <dbReference type="ARBA" id="ARBA00023170"/>
    </source>
</evidence>
<dbReference type="SMART" id="SM00382">
    <property type="entry name" value="AAA"/>
    <property type="match status" value="1"/>
</dbReference>
<dbReference type="GO" id="GO:0005525">
    <property type="term" value="F:GTP binding"/>
    <property type="evidence" value="ECO:0007669"/>
    <property type="project" value="UniProtKB-UniRule"/>
</dbReference>
<dbReference type="GO" id="GO:0005737">
    <property type="term" value="C:cytoplasm"/>
    <property type="evidence" value="ECO:0007669"/>
    <property type="project" value="UniProtKB-SubCell"/>
</dbReference>
<keyword evidence="6 9" id="KW-0472">Membrane</keyword>
<sequence length="404" mass="42617">MEIVILAVVIAVVVVGALVGGLVVGSRGKKRLPPPPPSVPDITAPPAEPHIGEEAETPRDEPRRTIEEVDLPVSGAEPSAPTAVAEPPAPAAPEIEVPEPTAGRLVRLRTRLSRSQNALGKGLLTLLSREHLDEDTWEEIEDTLLTADVGVQPTQELVDRLRERVKVLGTRTPDELRALLREELLQLLVPEFDRSVNTEALEGPGIVMVVGVNGTGKTTTTGKLARVLVADGKNVVLGAADTFRAAAADQLQTWGERVGARTVRGPEGGDPASIAFDSVKEGIEEGADVVLIDTAGRLHTKTGLMDELGKVKRVVEKHAPLDEILLVLDATTGQNGLVQARVFAEVVDITGIVLTKLDGTAKGGIVIAVQRELGVPVKLIGLGEGPDDLAPFEAEAFVDALIGE</sequence>
<evidence type="ECO:0000259" key="12">
    <source>
        <dbReference type="PROSITE" id="PS00300"/>
    </source>
</evidence>
<comment type="function">
    <text evidence="9">Involved in targeting and insertion of nascent membrane proteins into the cytoplasmic membrane. Acts as a receptor for the complex formed by the signal recognition particle (SRP) and the ribosome-nascent chain (RNC).</text>
</comment>
<organism evidence="13 14">
    <name type="scientific">Streptomyces antnestii</name>
    <dbReference type="NCBI Taxonomy" id="2494256"/>
    <lineage>
        <taxon>Bacteria</taxon>
        <taxon>Bacillati</taxon>
        <taxon>Actinomycetota</taxon>
        <taxon>Actinomycetes</taxon>
        <taxon>Kitasatosporales</taxon>
        <taxon>Streptomycetaceae</taxon>
        <taxon>Streptomyces</taxon>
    </lineage>
</organism>
<evidence type="ECO:0000256" key="8">
    <source>
        <dbReference type="ARBA" id="ARBA00048027"/>
    </source>
</evidence>
<feature type="binding site" evidence="9">
    <location>
        <begin position="355"/>
        <end position="358"/>
    </location>
    <ligand>
        <name>GTP</name>
        <dbReference type="ChEBI" id="CHEBI:37565"/>
    </ligand>
</feature>
<reference evidence="13 14" key="1">
    <citation type="submission" date="2019-01" db="EMBL/GenBank/DDBJ databases">
        <title>Genome sequences of Streptomyces and Rhizobium isolates collected from root and soil.</title>
        <authorList>
            <person name="Chhettri S."/>
            <person name="Sevigny J.L."/>
            <person name="Sen A."/>
            <person name="Ennis N."/>
            <person name="Tisa L."/>
        </authorList>
    </citation>
    <scope>NUCLEOTIDE SEQUENCE [LARGE SCALE GENOMIC DNA]</scope>
    <source>
        <strain evidence="13 14">San01</strain>
    </source>
</reference>
<keyword evidence="4 9" id="KW-0378">Hydrolase</keyword>
<keyword evidence="11" id="KW-0812">Transmembrane</keyword>
<feature type="transmembrane region" description="Helical" evidence="11">
    <location>
        <begin position="6"/>
        <end position="25"/>
    </location>
</feature>
<feature type="region of interest" description="Disordered" evidence="10">
    <location>
        <begin position="25"/>
        <end position="96"/>
    </location>
</feature>
<dbReference type="GO" id="GO:0006614">
    <property type="term" value="P:SRP-dependent cotranslational protein targeting to membrane"/>
    <property type="evidence" value="ECO:0007669"/>
    <property type="project" value="InterPro"/>
</dbReference>
<dbReference type="InterPro" id="IPR000897">
    <property type="entry name" value="SRP54_GTPase_dom"/>
</dbReference>
<evidence type="ECO:0000256" key="1">
    <source>
        <dbReference type="ARBA" id="ARBA00022475"/>
    </source>
</evidence>
<dbReference type="Pfam" id="PF00448">
    <property type="entry name" value="SRP54"/>
    <property type="match status" value="1"/>
</dbReference>
<dbReference type="RefSeq" id="WP_127829954.1">
    <property type="nucleotide sequence ID" value="NZ_RZYA01000010.1"/>
</dbReference>
<dbReference type="InterPro" id="IPR004390">
    <property type="entry name" value="SR_rcpt_FtsY"/>
</dbReference>
<dbReference type="Gene3D" id="1.20.120.140">
    <property type="entry name" value="Signal recognition particle SRP54, nucleotide-binding domain"/>
    <property type="match status" value="1"/>
</dbReference>
<evidence type="ECO:0000256" key="6">
    <source>
        <dbReference type="ARBA" id="ARBA00023136"/>
    </source>
</evidence>
<dbReference type="SUPFAM" id="SSF47364">
    <property type="entry name" value="Domain of the SRP/SRP receptor G-proteins"/>
    <property type="match status" value="1"/>
</dbReference>
<dbReference type="GO" id="GO:0005047">
    <property type="term" value="F:signal recognition particle binding"/>
    <property type="evidence" value="ECO:0007669"/>
    <property type="project" value="TreeGrafter"/>
</dbReference>
<dbReference type="GO" id="GO:0005886">
    <property type="term" value="C:plasma membrane"/>
    <property type="evidence" value="ECO:0007669"/>
    <property type="project" value="UniProtKB-SubCell"/>
</dbReference>
<evidence type="ECO:0000313" key="14">
    <source>
        <dbReference type="Proteomes" id="UP000283128"/>
    </source>
</evidence>
<comment type="catalytic activity">
    <reaction evidence="8 9">
        <text>GTP + H2O = GDP + phosphate + H(+)</text>
        <dbReference type="Rhea" id="RHEA:19669"/>
        <dbReference type="ChEBI" id="CHEBI:15377"/>
        <dbReference type="ChEBI" id="CHEBI:15378"/>
        <dbReference type="ChEBI" id="CHEBI:37565"/>
        <dbReference type="ChEBI" id="CHEBI:43474"/>
        <dbReference type="ChEBI" id="CHEBI:58189"/>
        <dbReference type="EC" id="3.6.5.4"/>
    </reaction>
</comment>
<keyword evidence="7 9" id="KW-0675">Receptor</keyword>
<dbReference type="GO" id="GO:0003924">
    <property type="term" value="F:GTPase activity"/>
    <property type="evidence" value="ECO:0007669"/>
    <property type="project" value="UniProtKB-UniRule"/>
</dbReference>
<feature type="compositionally biased region" description="Low complexity" evidence="10">
    <location>
        <begin position="76"/>
        <end position="96"/>
    </location>
</feature>
<evidence type="ECO:0000256" key="11">
    <source>
        <dbReference type="SAM" id="Phobius"/>
    </source>
</evidence>
<feature type="binding site" evidence="9">
    <location>
        <begin position="211"/>
        <end position="218"/>
    </location>
    <ligand>
        <name>GTP</name>
        <dbReference type="ChEBI" id="CHEBI:37565"/>
    </ligand>
</feature>
<evidence type="ECO:0000256" key="3">
    <source>
        <dbReference type="ARBA" id="ARBA00022741"/>
    </source>
</evidence>
<dbReference type="OrthoDB" id="9804720at2"/>
<name>A0A3S2YYZ5_9ACTN</name>
<dbReference type="EMBL" id="RZYA01000010">
    <property type="protein sequence ID" value="RVU22588.1"/>
    <property type="molecule type" value="Genomic_DNA"/>
</dbReference>
<gene>
    <name evidence="9 13" type="primary">ftsY</name>
    <name evidence="13" type="ORF">EOT10_21745</name>
</gene>
<dbReference type="EC" id="3.6.5.4" evidence="9"/>
<dbReference type="FunFam" id="1.20.120.140:FF:000002">
    <property type="entry name" value="Signal recognition particle receptor FtsY"/>
    <property type="match status" value="1"/>
</dbReference>
<dbReference type="Gene3D" id="3.40.50.300">
    <property type="entry name" value="P-loop containing nucleotide triphosphate hydrolases"/>
    <property type="match status" value="1"/>
</dbReference>
<dbReference type="PROSITE" id="PS00300">
    <property type="entry name" value="SRP54"/>
    <property type="match status" value="1"/>
</dbReference>
<dbReference type="NCBIfam" id="TIGR00064">
    <property type="entry name" value="ftsY"/>
    <property type="match status" value="1"/>
</dbReference>
<dbReference type="Pfam" id="PF02881">
    <property type="entry name" value="SRP54_N"/>
    <property type="match status" value="1"/>
</dbReference>
<accession>A0A3S2YYZ5</accession>
<dbReference type="PANTHER" id="PTHR43134:SF1">
    <property type="entry name" value="SIGNAL RECOGNITION PARTICLE RECEPTOR SUBUNIT ALPHA"/>
    <property type="match status" value="1"/>
</dbReference>
<evidence type="ECO:0000256" key="4">
    <source>
        <dbReference type="ARBA" id="ARBA00022801"/>
    </source>
</evidence>
<comment type="caution">
    <text evidence="13">The sequence shown here is derived from an EMBL/GenBank/DDBJ whole genome shotgun (WGS) entry which is preliminary data.</text>
</comment>
<dbReference type="InterPro" id="IPR013822">
    <property type="entry name" value="Signal_recog_particl_SRP54_hlx"/>
</dbReference>
<protein>
    <recommendedName>
        <fullName evidence="9">Signal recognition particle receptor FtsY</fullName>
        <shortName evidence="9">SRP receptor</shortName>
        <ecNumber evidence="9">3.6.5.4</ecNumber>
    </recommendedName>
</protein>
<dbReference type="AlphaFoldDB" id="A0A3S2YYZ5"/>
<keyword evidence="2 9" id="KW-0963">Cytoplasm</keyword>
<evidence type="ECO:0000313" key="13">
    <source>
        <dbReference type="EMBL" id="RVU22588.1"/>
    </source>
</evidence>
<keyword evidence="5 9" id="KW-0342">GTP-binding</keyword>
<keyword evidence="3 9" id="KW-0547">Nucleotide-binding</keyword>
<dbReference type="HAMAP" id="MF_00920">
    <property type="entry name" value="FtsY"/>
    <property type="match status" value="1"/>
</dbReference>
<dbReference type="Proteomes" id="UP000283128">
    <property type="component" value="Unassembled WGS sequence"/>
</dbReference>
<evidence type="ECO:0000256" key="2">
    <source>
        <dbReference type="ARBA" id="ARBA00022490"/>
    </source>
</evidence>
<dbReference type="InterPro" id="IPR042101">
    <property type="entry name" value="SRP54_N_sf"/>
</dbReference>
<feature type="domain" description="SRP54-type proteins GTP-binding" evidence="12">
    <location>
        <begin position="376"/>
        <end position="389"/>
    </location>
</feature>
<feature type="binding site" evidence="9">
    <location>
        <begin position="293"/>
        <end position="297"/>
    </location>
    <ligand>
        <name>GTP</name>
        <dbReference type="ChEBI" id="CHEBI:37565"/>
    </ligand>
</feature>
<comment type="subunit">
    <text evidence="9">Part of the signal recognition particle protein translocation system, which is composed of SRP and FtsY.</text>
</comment>
<dbReference type="PANTHER" id="PTHR43134">
    <property type="entry name" value="SIGNAL RECOGNITION PARTICLE RECEPTOR SUBUNIT ALPHA"/>
    <property type="match status" value="1"/>
</dbReference>
<dbReference type="SMART" id="SM00963">
    <property type="entry name" value="SRP54_N"/>
    <property type="match status" value="1"/>
</dbReference>
<dbReference type="FunFam" id="3.40.50.300:FF:000053">
    <property type="entry name" value="Signal recognition particle receptor FtsY"/>
    <property type="match status" value="1"/>
</dbReference>
<evidence type="ECO:0000256" key="5">
    <source>
        <dbReference type="ARBA" id="ARBA00023134"/>
    </source>
</evidence>